<protein>
    <submittedName>
        <fullName evidence="2">Alternative protein</fullName>
    </submittedName>
</protein>
<dbReference type="AlphaFoldDB" id="A0A1I8BEB3"/>
<organism evidence="1 2">
    <name type="scientific">Meloidogyne hapla</name>
    <name type="common">Root-knot nematode worm</name>
    <dbReference type="NCBI Taxonomy" id="6305"/>
    <lineage>
        <taxon>Eukaryota</taxon>
        <taxon>Metazoa</taxon>
        <taxon>Ecdysozoa</taxon>
        <taxon>Nematoda</taxon>
        <taxon>Chromadorea</taxon>
        <taxon>Rhabditida</taxon>
        <taxon>Tylenchina</taxon>
        <taxon>Tylenchomorpha</taxon>
        <taxon>Tylenchoidea</taxon>
        <taxon>Meloidogynidae</taxon>
        <taxon>Meloidogyninae</taxon>
        <taxon>Meloidogyne</taxon>
    </lineage>
</organism>
<sequence length="47" mass="5040">MTMLMCMGPCSDVATGAGSARRGNGCGPQHMVALSFNFFGHCKFRKK</sequence>
<proteinExistence type="predicted"/>
<evidence type="ECO:0000313" key="2">
    <source>
        <dbReference type="WBParaSite" id="MhA1_Contig213.frz3.gene51"/>
    </source>
</evidence>
<name>A0A1I8BEB3_MELHA</name>
<dbReference type="Proteomes" id="UP000095281">
    <property type="component" value="Unplaced"/>
</dbReference>
<reference evidence="2" key="1">
    <citation type="submission" date="2016-11" db="UniProtKB">
        <authorList>
            <consortium name="WormBaseParasite"/>
        </authorList>
    </citation>
    <scope>IDENTIFICATION</scope>
</reference>
<dbReference type="WBParaSite" id="MhA1_Contig213.frz3.gene51">
    <property type="protein sequence ID" value="MhA1_Contig213.frz3.gene51"/>
    <property type="gene ID" value="MhA1_Contig213.frz3.gene51"/>
</dbReference>
<evidence type="ECO:0000313" key="1">
    <source>
        <dbReference type="Proteomes" id="UP000095281"/>
    </source>
</evidence>
<keyword evidence="1" id="KW-1185">Reference proteome</keyword>
<accession>A0A1I8BEB3</accession>